<dbReference type="SUPFAM" id="SSF56784">
    <property type="entry name" value="HAD-like"/>
    <property type="match status" value="1"/>
</dbReference>
<dbReference type="GO" id="GO:0016787">
    <property type="term" value="F:hydrolase activity"/>
    <property type="evidence" value="ECO:0007669"/>
    <property type="project" value="UniProtKB-KW"/>
</dbReference>
<gene>
    <name evidence="4" type="ORF">ED208_07520</name>
</gene>
<dbReference type="GO" id="GO:0046872">
    <property type="term" value="F:metal ion binding"/>
    <property type="evidence" value="ECO:0007669"/>
    <property type="project" value="UniProtKB-KW"/>
</dbReference>
<name>A0A3N0VDG6_9GAMM</name>
<dbReference type="AlphaFoldDB" id="A0A3N0VDG6"/>
<sequence>MRLAIFDLDHTLLTDDSDFLWGQFLCDEGHVDRAEYEATNQAYYQQYLAGTLDMLEFCAFALRPLAAHDPQTLYAWRRQFMAERIAPIVAPKAPELLARHRAEGATLLITSATNRFVTEPIAELLGVDHLLATEVEMVDGRYTGRVAGLPNFQGGKVTRLRQWLAQQPQAYTSTIAYSDSRNDIPLLEMADEAVAVDADPVLSAEAAKRGWRAISLRG</sequence>
<dbReference type="Gene3D" id="3.40.50.1000">
    <property type="entry name" value="HAD superfamily/HAD-like"/>
    <property type="match status" value="1"/>
</dbReference>
<organism evidence="4 5">
    <name type="scientific">Stagnimonas aquatica</name>
    <dbReference type="NCBI Taxonomy" id="2689987"/>
    <lineage>
        <taxon>Bacteria</taxon>
        <taxon>Pseudomonadati</taxon>
        <taxon>Pseudomonadota</taxon>
        <taxon>Gammaproteobacteria</taxon>
        <taxon>Nevskiales</taxon>
        <taxon>Nevskiaceae</taxon>
        <taxon>Stagnimonas</taxon>
    </lineage>
</organism>
<reference evidence="4 5" key="1">
    <citation type="submission" date="2018-10" db="EMBL/GenBank/DDBJ databases">
        <authorList>
            <person name="Chen W.-M."/>
        </authorList>
    </citation>
    <scope>NUCLEOTIDE SEQUENCE [LARGE SCALE GENOMIC DNA]</scope>
    <source>
        <strain evidence="4 5">THS-13</strain>
    </source>
</reference>
<accession>A0A3N0VDG6</accession>
<evidence type="ECO:0000256" key="3">
    <source>
        <dbReference type="ARBA" id="ARBA00022842"/>
    </source>
</evidence>
<dbReference type="InterPro" id="IPR050582">
    <property type="entry name" value="HAD-like_SerB"/>
</dbReference>
<dbReference type="InterPro" id="IPR036412">
    <property type="entry name" value="HAD-like_sf"/>
</dbReference>
<keyword evidence="2 4" id="KW-0378">Hydrolase</keyword>
<dbReference type="Gene3D" id="1.20.1440.100">
    <property type="entry name" value="SG protein - dephosphorylation function"/>
    <property type="match status" value="1"/>
</dbReference>
<keyword evidence="5" id="KW-1185">Reference proteome</keyword>
<dbReference type="PANTHER" id="PTHR43344">
    <property type="entry name" value="PHOSPHOSERINE PHOSPHATASE"/>
    <property type="match status" value="1"/>
</dbReference>
<dbReference type="InterPro" id="IPR006385">
    <property type="entry name" value="HAD_hydro_SerB1"/>
</dbReference>
<dbReference type="EMBL" id="RJVO01000003">
    <property type="protein sequence ID" value="ROH90827.1"/>
    <property type="molecule type" value="Genomic_DNA"/>
</dbReference>
<evidence type="ECO:0000313" key="4">
    <source>
        <dbReference type="EMBL" id="ROH90827.1"/>
    </source>
</evidence>
<dbReference type="InterPro" id="IPR023214">
    <property type="entry name" value="HAD_sf"/>
</dbReference>
<evidence type="ECO:0000256" key="1">
    <source>
        <dbReference type="ARBA" id="ARBA00022723"/>
    </source>
</evidence>
<dbReference type="NCBIfam" id="TIGR01490">
    <property type="entry name" value="HAD-SF-IB-hyp1"/>
    <property type="match status" value="1"/>
</dbReference>
<dbReference type="PANTHER" id="PTHR43344:SF13">
    <property type="entry name" value="PHOSPHATASE RV3661-RELATED"/>
    <property type="match status" value="1"/>
</dbReference>
<dbReference type="RefSeq" id="WP_123211282.1">
    <property type="nucleotide sequence ID" value="NZ_RJVO01000003.1"/>
</dbReference>
<dbReference type="InParanoid" id="A0A3N0VDG6"/>
<comment type="caution">
    <text evidence="4">The sequence shown here is derived from an EMBL/GenBank/DDBJ whole genome shotgun (WGS) entry which is preliminary data.</text>
</comment>
<keyword evidence="1" id="KW-0479">Metal-binding</keyword>
<dbReference type="CDD" id="cd02612">
    <property type="entry name" value="HAD_PGPPase"/>
    <property type="match status" value="1"/>
</dbReference>
<dbReference type="NCBIfam" id="TIGR01488">
    <property type="entry name" value="HAD-SF-IB"/>
    <property type="match status" value="1"/>
</dbReference>
<protein>
    <submittedName>
        <fullName evidence="4">HAD family hydrolase</fullName>
    </submittedName>
</protein>
<proteinExistence type="predicted"/>
<dbReference type="Proteomes" id="UP000282106">
    <property type="component" value="Unassembled WGS sequence"/>
</dbReference>
<evidence type="ECO:0000256" key="2">
    <source>
        <dbReference type="ARBA" id="ARBA00022801"/>
    </source>
</evidence>
<keyword evidence="3" id="KW-0460">Magnesium</keyword>
<evidence type="ECO:0000313" key="5">
    <source>
        <dbReference type="Proteomes" id="UP000282106"/>
    </source>
</evidence>
<dbReference type="Pfam" id="PF12710">
    <property type="entry name" value="HAD"/>
    <property type="match status" value="1"/>
</dbReference>